<feature type="transmembrane region" description="Helical" evidence="2">
    <location>
        <begin position="334"/>
        <end position="355"/>
    </location>
</feature>
<organism evidence="3 4">
    <name type="scientific">Botryosphaeria dothidea</name>
    <dbReference type="NCBI Taxonomy" id="55169"/>
    <lineage>
        <taxon>Eukaryota</taxon>
        <taxon>Fungi</taxon>
        <taxon>Dikarya</taxon>
        <taxon>Ascomycota</taxon>
        <taxon>Pezizomycotina</taxon>
        <taxon>Dothideomycetes</taxon>
        <taxon>Dothideomycetes incertae sedis</taxon>
        <taxon>Botryosphaeriales</taxon>
        <taxon>Botryosphaeriaceae</taxon>
        <taxon>Botryosphaeria</taxon>
    </lineage>
</organism>
<evidence type="ECO:0000313" key="4">
    <source>
        <dbReference type="Proteomes" id="UP000572817"/>
    </source>
</evidence>
<keyword evidence="4" id="KW-1185">Reference proteome</keyword>
<keyword evidence="2" id="KW-0472">Membrane</keyword>
<feature type="transmembrane region" description="Helical" evidence="2">
    <location>
        <begin position="149"/>
        <end position="169"/>
    </location>
</feature>
<dbReference type="OrthoDB" id="5427664at2759"/>
<protein>
    <submittedName>
        <fullName evidence="3">Uncharacterized protein</fullName>
    </submittedName>
</protein>
<comment type="caution">
    <text evidence="3">The sequence shown here is derived from an EMBL/GenBank/DDBJ whole genome shotgun (WGS) entry which is preliminary data.</text>
</comment>
<feature type="region of interest" description="Disordered" evidence="1">
    <location>
        <begin position="407"/>
        <end position="427"/>
    </location>
</feature>
<feature type="transmembrane region" description="Helical" evidence="2">
    <location>
        <begin position="99"/>
        <end position="124"/>
    </location>
</feature>
<proteinExistence type="predicted"/>
<name>A0A8H4N9T6_9PEZI</name>
<gene>
    <name evidence="3" type="ORF">GTA08_BOTSDO13193</name>
</gene>
<feature type="transmembrane region" description="Helical" evidence="2">
    <location>
        <begin position="181"/>
        <end position="205"/>
    </location>
</feature>
<dbReference type="AlphaFoldDB" id="A0A8H4N9T6"/>
<evidence type="ECO:0000256" key="1">
    <source>
        <dbReference type="SAM" id="MobiDB-lite"/>
    </source>
</evidence>
<dbReference type="PANTHER" id="PTHR37577:SF1">
    <property type="entry name" value="INTEGRAL MEMBRANE PROTEIN"/>
    <property type="match status" value="1"/>
</dbReference>
<sequence>MFRDYFVLFSDPAFYGKQSCEDAFDADVAGRGVVASLVVTAILTTLLAICAPFLDAIAGHGLNGGRPGCEGVFPRRVNEWLFCKFDERGRSRSHFLRNVLSRVMITLGDQQVLTGIAILVSGYARAADLDSDEVRQLDHWHYRLIENHFYLVIYLACLSSSSHLAAIVTSKAHLRENRVPAFLRLALIVIFACLLTVTICLAVPFGPPTIVYLSLLQDIKLQEGQCQRWKQSYGTDCNVKSVKFLLALFYVAVAIAILYPYWIAIVNTFEDWNDRLKGHIKRLWRKDDKWLPMRWIRILLHGLERIIPKGRRASTRQWFKDAFWFLVLGNTGRAFYLQLIFFAISMFYVLLQRIANKPDKSDPNTCDLSAGGTKWGFGQILPLILLAAPFIAALVSFFEEYQKRQAKADSETSPEKFSTTEQAGQSV</sequence>
<feature type="transmembrane region" description="Helical" evidence="2">
    <location>
        <begin position="244"/>
        <end position="269"/>
    </location>
</feature>
<dbReference type="EMBL" id="WWBZ02000011">
    <property type="protein sequence ID" value="KAF4311126.1"/>
    <property type="molecule type" value="Genomic_DNA"/>
</dbReference>
<dbReference type="InterPro" id="IPR053018">
    <property type="entry name" value="Elsinochrome_Biosynth-Asso"/>
</dbReference>
<feature type="compositionally biased region" description="Polar residues" evidence="1">
    <location>
        <begin position="415"/>
        <end position="427"/>
    </location>
</feature>
<dbReference type="Proteomes" id="UP000572817">
    <property type="component" value="Unassembled WGS sequence"/>
</dbReference>
<dbReference type="PANTHER" id="PTHR37577">
    <property type="entry name" value="INTEGRAL MEMBRANE PROTEIN"/>
    <property type="match status" value="1"/>
</dbReference>
<reference evidence="3" key="1">
    <citation type="submission" date="2020-04" db="EMBL/GenBank/DDBJ databases">
        <title>Genome Assembly and Annotation of Botryosphaeria dothidea sdau 11-99, a Latent Pathogen of Apple Fruit Ring Rot in China.</title>
        <authorList>
            <person name="Yu C."/>
            <person name="Diao Y."/>
            <person name="Lu Q."/>
            <person name="Zhao J."/>
            <person name="Cui S."/>
            <person name="Peng C."/>
            <person name="He B."/>
            <person name="Liu H."/>
        </authorList>
    </citation>
    <scope>NUCLEOTIDE SEQUENCE [LARGE SCALE GENOMIC DNA]</scope>
    <source>
        <strain evidence="3">Sdau11-99</strain>
    </source>
</reference>
<accession>A0A8H4N9T6</accession>
<evidence type="ECO:0000313" key="3">
    <source>
        <dbReference type="EMBL" id="KAF4311126.1"/>
    </source>
</evidence>
<keyword evidence="2" id="KW-0812">Transmembrane</keyword>
<feature type="transmembrane region" description="Helical" evidence="2">
    <location>
        <begin position="375"/>
        <end position="398"/>
    </location>
</feature>
<evidence type="ECO:0000256" key="2">
    <source>
        <dbReference type="SAM" id="Phobius"/>
    </source>
</evidence>
<feature type="transmembrane region" description="Helical" evidence="2">
    <location>
        <begin position="33"/>
        <end position="54"/>
    </location>
</feature>
<keyword evidence="2" id="KW-1133">Transmembrane helix</keyword>